<dbReference type="Proteomes" id="UP000836404">
    <property type="component" value="Unassembled WGS sequence"/>
</dbReference>
<feature type="non-terminal residue" evidence="2">
    <location>
        <position position="1"/>
    </location>
</feature>
<evidence type="ECO:0000256" key="1">
    <source>
        <dbReference type="SAM" id="MobiDB-lite"/>
    </source>
</evidence>
<comment type="caution">
    <text evidence="2">The sequence shown here is derived from an EMBL/GenBank/DDBJ whole genome shotgun (WGS) entry which is preliminary data.</text>
</comment>
<sequence length="270" mass="30328">MTAVLSTPPTFAKGPQVFINLEQRVFDAFPEIFELNETEIDAFLKEENTYTTFLKPANSNASHRRAPKSVTTRLGDRRLFRATFISRCSCSGHYRERKDPNVSPQKRRATGGSQTSNKLKCAAYIKITVKAPLIDASDPAVLAAAGADNADADVAATLFQPSSLPGPAREDSIVKVEYYWRHTNHEPGTLAGLARQRNCQSVRQWIENQVRQGHTVSEIMRATRMSLQQLRSIVHSTSTIDASIRIRYDDIYNVVRRLKVERARKDVDGH</sequence>
<dbReference type="AlphaFoldDB" id="A0A9N8LQD3"/>
<protein>
    <submittedName>
        <fullName evidence="2">Uncharacterized protein</fullName>
    </submittedName>
</protein>
<dbReference type="EMBL" id="CAJHJF010001853">
    <property type="protein sequence ID" value="CAD6922011.1"/>
    <property type="molecule type" value="Genomic_DNA"/>
</dbReference>
<gene>
    <name evidence="2" type="ORF">JKILLFL_G8654</name>
</gene>
<proteinExistence type="predicted"/>
<feature type="region of interest" description="Disordered" evidence="1">
    <location>
        <begin position="94"/>
        <end position="114"/>
    </location>
</feature>
<evidence type="ECO:0000313" key="2">
    <source>
        <dbReference type="EMBL" id="CAD6922011.1"/>
    </source>
</evidence>
<keyword evidence="3" id="KW-1185">Reference proteome</keyword>
<reference evidence="2 3" key="1">
    <citation type="submission" date="2020-10" db="EMBL/GenBank/DDBJ databases">
        <authorList>
            <person name="Sedaghatjoo S."/>
        </authorList>
    </citation>
    <scope>NUCLEOTIDE SEQUENCE [LARGE SCALE GENOMIC DNA]</scope>
    <source>
        <strain evidence="2 3">LLFL</strain>
    </source>
</reference>
<evidence type="ECO:0000313" key="3">
    <source>
        <dbReference type="Proteomes" id="UP000836404"/>
    </source>
</evidence>
<organism evidence="2 3">
    <name type="scientific">Tilletia laevis</name>
    <dbReference type="NCBI Taxonomy" id="157183"/>
    <lineage>
        <taxon>Eukaryota</taxon>
        <taxon>Fungi</taxon>
        <taxon>Dikarya</taxon>
        <taxon>Basidiomycota</taxon>
        <taxon>Ustilaginomycotina</taxon>
        <taxon>Exobasidiomycetes</taxon>
        <taxon>Tilletiales</taxon>
        <taxon>Tilletiaceae</taxon>
        <taxon>Tilletia</taxon>
    </lineage>
</organism>
<name>A0A9N8LQD3_9BASI</name>
<accession>A0A9N8LQD3</accession>